<name>A0A4R6PVC4_NOCIG</name>
<evidence type="ECO:0000256" key="3">
    <source>
        <dbReference type="ARBA" id="ARBA00022842"/>
    </source>
</evidence>
<keyword evidence="3" id="KW-0460">Magnesium</keyword>
<evidence type="ECO:0000256" key="1">
    <source>
        <dbReference type="ARBA" id="ARBA00001946"/>
    </source>
</evidence>
<dbReference type="Gene3D" id="3.20.20.60">
    <property type="entry name" value="Phosphoenolpyruvate-binding domains"/>
    <property type="match status" value="1"/>
</dbReference>
<dbReference type="GO" id="GO:0000287">
    <property type="term" value="F:magnesium ion binding"/>
    <property type="evidence" value="ECO:0007669"/>
    <property type="project" value="TreeGrafter"/>
</dbReference>
<dbReference type="RefSeq" id="WP_084475772.1">
    <property type="nucleotide sequence ID" value="NZ_SNXK01000001.1"/>
</dbReference>
<dbReference type="PANTHER" id="PTHR32308:SF10">
    <property type="entry name" value="CITRATE LYASE SUBUNIT BETA"/>
    <property type="match status" value="1"/>
</dbReference>
<evidence type="ECO:0000256" key="2">
    <source>
        <dbReference type="ARBA" id="ARBA00022723"/>
    </source>
</evidence>
<gene>
    <name evidence="4" type="ORF">DFR75_1011979</name>
</gene>
<dbReference type="InterPro" id="IPR054255">
    <property type="entry name" value="DUF6986"/>
</dbReference>
<dbReference type="SUPFAM" id="SSF51621">
    <property type="entry name" value="Phosphoenolpyruvate/pyruvate domain"/>
    <property type="match status" value="1"/>
</dbReference>
<protein>
    <submittedName>
        <fullName evidence="4">HpcH/HpaI aldolase/citrate lyase family protein</fullName>
    </submittedName>
</protein>
<keyword evidence="5" id="KW-1185">Reference proteome</keyword>
<dbReference type="EMBL" id="SNXK01000001">
    <property type="protein sequence ID" value="TDP42861.1"/>
    <property type="molecule type" value="Genomic_DNA"/>
</dbReference>
<reference evidence="4 5" key="1">
    <citation type="submission" date="2019-03" db="EMBL/GenBank/DDBJ databases">
        <title>Genomic Encyclopedia of Type Strains, Phase IV (KMG-IV): sequencing the most valuable type-strain genomes for metagenomic binning, comparative biology and taxonomic classification.</title>
        <authorList>
            <person name="Goeker M."/>
        </authorList>
    </citation>
    <scope>NUCLEOTIDE SEQUENCE [LARGE SCALE GENOMIC DNA]</scope>
    <source>
        <strain evidence="4 5">DSM 44496</strain>
    </source>
</reference>
<proteinExistence type="predicted"/>
<dbReference type="GO" id="GO:0016829">
    <property type="term" value="F:lyase activity"/>
    <property type="evidence" value="ECO:0007669"/>
    <property type="project" value="UniProtKB-KW"/>
</dbReference>
<dbReference type="Pfam" id="PF22484">
    <property type="entry name" value="DUF6986"/>
    <property type="match status" value="1"/>
</dbReference>
<evidence type="ECO:0000313" key="5">
    <source>
        <dbReference type="Proteomes" id="UP000295087"/>
    </source>
</evidence>
<keyword evidence="2" id="KW-0479">Metal-binding</keyword>
<sequence length="416" mass="45319">MNTRLPEHIRARVDAVLDSVDAELRLRYPGQGTRIQPVHTVYVPADRATADTPAEWGATALELLDRHADFLAGLDTTDSLPAVRVGLSARPVQDLRIDFEDGYGFRADDVEDAAATAAGKTLASMAEKPGAPGSFGIRIKGLAKDERRRALRTLELVLDGVADVLPGFLFTVPKIRAAEQVSAIVDICSGIERAHGLPDHTLRFELQIESPQAIIAPDGTAPIARMLALSDNRCSALHFGAYDYTAACGIAATDQALDHPAADHAKTVMQVAAAQTGVWICDGSTQIVPGSDPEFAFTNHYHLVERALRRGYYQGWDMHPGHLVTRWLATHNFFRTATDVAVPRLQAYVGRGQEGVVDEPATAEALSTTVVRALRCGAVSDDELRTRAPELTEQTLVDLMTRRWSSRENTEARETR</sequence>
<dbReference type="Proteomes" id="UP000295087">
    <property type="component" value="Unassembled WGS sequence"/>
</dbReference>
<comment type="caution">
    <text evidence="4">The sequence shown here is derived from an EMBL/GenBank/DDBJ whole genome shotgun (WGS) entry which is preliminary data.</text>
</comment>
<dbReference type="InterPro" id="IPR015813">
    <property type="entry name" value="Pyrv/PenolPyrv_kinase-like_dom"/>
</dbReference>
<dbReference type="InterPro" id="IPR040442">
    <property type="entry name" value="Pyrv_kinase-like_dom_sf"/>
</dbReference>
<dbReference type="PANTHER" id="PTHR32308">
    <property type="entry name" value="LYASE BETA SUBUNIT, PUTATIVE (AFU_ORTHOLOGUE AFUA_4G13030)-RELATED"/>
    <property type="match status" value="1"/>
</dbReference>
<accession>A0A4R6PVC4</accession>
<evidence type="ECO:0000313" key="4">
    <source>
        <dbReference type="EMBL" id="TDP42861.1"/>
    </source>
</evidence>
<keyword evidence="4" id="KW-0456">Lyase</keyword>
<organism evidence="4 5">
    <name type="scientific">Nocardia ignorata</name>
    <dbReference type="NCBI Taxonomy" id="145285"/>
    <lineage>
        <taxon>Bacteria</taxon>
        <taxon>Bacillati</taxon>
        <taxon>Actinomycetota</taxon>
        <taxon>Actinomycetes</taxon>
        <taxon>Mycobacteriales</taxon>
        <taxon>Nocardiaceae</taxon>
        <taxon>Nocardia</taxon>
    </lineage>
</organism>
<dbReference type="AlphaFoldDB" id="A0A4R6PVC4"/>
<comment type="cofactor">
    <cofactor evidence="1">
        <name>Mg(2+)</name>
        <dbReference type="ChEBI" id="CHEBI:18420"/>
    </cofactor>
</comment>
<dbReference type="GO" id="GO:0006107">
    <property type="term" value="P:oxaloacetate metabolic process"/>
    <property type="evidence" value="ECO:0007669"/>
    <property type="project" value="TreeGrafter"/>
</dbReference>